<sequence length="105" mass="11912">MIILTSTKYLGSFGFTGDVNHDGKTDLGFENEMSTYHSNAYTFYCRILGLYSTNTTIPITVLSRIAVQYLIVEWYPIIISVAYSNIFYYGPCGRMFATVDMELSN</sequence>
<reference evidence="1 2" key="1">
    <citation type="journal article" date="2011" name="Mol. Biol. Evol.">
        <title>Phylogenomic evidence for the presence of a flagellum and cbb3 oxidase in the free-living mitochondrial ancestor.</title>
        <authorList>
            <person name="Sassera D."/>
            <person name="Lo N."/>
            <person name="Epis S."/>
            <person name="D'Auria G."/>
            <person name="Montagna M."/>
            <person name="Comandatore F."/>
            <person name="Horner D."/>
            <person name="Pereto J."/>
            <person name="Luciano A.M."/>
            <person name="Franciosi F."/>
            <person name="Ferri E."/>
            <person name="Crotti E."/>
            <person name="Bazzocchi C."/>
            <person name="Daffonchio D."/>
            <person name="Sacchi L."/>
            <person name="Moya A."/>
            <person name="Latorre A."/>
            <person name="Bandi C."/>
        </authorList>
    </citation>
    <scope>NUCLEOTIDE SEQUENCE [LARGE SCALE GENOMIC DNA]</scope>
    <source>
        <strain evidence="1 2">IricVA</strain>
    </source>
</reference>
<name>F7XTY4_MIDMI</name>
<dbReference type="KEGG" id="mmn:midi_01066"/>
<accession>F7XTY4</accession>
<gene>
    <name evidence="1" type="ordered locus">midi_01066</name>
</gene>
<proteinExistence type="predicted"/>
<protein>
    <submittedName>
        <fullName evidence="1">Uncharacterized protein</fullName>
    </submittedName>
</protein>
<dbReference type="EMBL" id="CP002130">
    <property type="protein sequence ID" value="AEI89343.1"/>
    <property type="molecule type" value="Genomic_DNA"/>
</dbReference>
<evidence type="ECO:0000313" key="1">
    <source>
        <dbReference type="EMBL" id="AEI89343.1"/>
    </source>
</evidence>
<keyword evidence="2" id="KW-1185">Reference proteome</keyword>
<dbReference type="Proteomes" id="UP000006639">
    <property type="component" value="Chromosome"/>
</dbReference>
<organism evidence="1 2">
    <name type="scientific">Midichloria mitochondrii (strain IricVA)</name>
    <dbReference type="NCBI Taxonomy" id="696127"/>
    <lineage>
        <taxon>Bacteria</taxon>
        <taxon>Pseudomonadati</taxon>
        <taxon>Pseudomonadota</taxon>
        <taxon>Alphaproteobacteria</taxon>
        <taxon>Rickettsiales</taxon>
        <taxon>Candidatus Midichloriaceae</taxon>
        <taxon>Candidatus Midichloria</taxon>
    </lineage>
</organism>
<evidence type="ECO:0000313" key="2">
    <source>
        <dbReference type="Proteomes" id="UP000006639"/>
    </source>
</evidence>
<dbReference type="HOGENOM" id="CLU_2233460_0_0_5"/>
<dbReference type="AlphaFoldDB" id="F7XTY4"/>